<feature type="domain" description="EF-hand" evidence="3">
    <location>
        <begin position="244"/>
        <end position="279"/>
    </location>
</feature>
<dbReference type="PROSITE" id="PS00018">
    <property type="entry name" value="EF_HAND_1"/>
    <property type="match status" value="2"/>
</dbReference>
<dbReference type="InterPro" id="IPR002048">
    <property type="entry name" value="EF_hand_dom"/>
</dbReference>
<dbReference type="OMA" id="QWGEITP"/>
<dbReference type="AlphaFoldDB" id="A0A7R8UVE6"/>
<dbReference type="CDD" id="cd00051">
    <property type="entry name" value="EFh"/>
    <property type="match status" value="1"/>
</dbReference>
<dbReference type="OrthoDB" id="427950at2759"/>
<organism evidence="4 5">
    <name type="scientific">Hermetia illucens</name>
    <name type="common">Black soldier fly</name>
    <dbReference type="NCBI Taxonomy" id="343691"/>
    <lineage>
        <taxon>Eukaryota</taxon>
        <taxon>Metazoa</taxon>
        <taxon>Ecdysozoa</taxon>
        <taxon>Arthropoda</taxon>
        <taxon>Hexapoda</taxon>
        <taxon>Insecta</taxon>
        <taxon>Pterygota</taxon>
        <taxon>Neoptera</taxon>
        <taxon>Endopterygota</taxon>
        <taxon>Diptera</taxon>
        <taxon>Brachycera</taxon>
        <taxon>Stratiomyomorpha</taxon>
        <taxon>Stratiomyidae</taxon>
        <taxon>Hermetiinae</taxon>
        <taxon>Hermetia</taxon>
    </lineage>
</organism>
<evidence type="ECO:0000256" key="2">
    <source>
        <dbReference type="SAM" id="MobiDB-lite"/>
    </source>
</evidence>
<feature type="region of interest" description="Disordered" evidence="2">
    <location>
        <begin position="71"/>
        <end position="118"/>
    </location>
</feature>
<keyword evidence="5" id="KW-1185">Reference proteome</keyword>
<reference evidence="4 5" key="1">
    <citation type="submission" date="2020-11" db="EMBL/GenBank/DDBJ databases">
        <authorList>
            <person name="Wallbank WR R."/>
            <person name="Pardo Diaz C."/>
            <person name="Kozak K."/>
            <person name="Martin S."/>
            <person name="Jiggins C."/>
            <person name="Moest M."/>
            <person name="Warren A I."/>
            <person name="Generalovic N T."/>
            <person name="Byers J.R.P. K."/>
            <person name="Montejo-Kovacevich G."/>
            <person name="Yen C E."/>
        </authorList>
    </citation>
    <scope>NUCLEOTIDE SEQUENCE [LARGE SCALE GENOMIC DNA]</scope>
</reference>
<dbReference type="SUPFAM" id="SSF47473">
    <property type="entry name" value="EF-hand"/>
    <property type="match status" value="1"/>
</dbReference>
<dbReference type="GO" id="GO:0005509">
    <property type="term" value="F:calcium ion binding"/>
    <property type="evidence" value="ECO:0007669"/>
    <property type="project" value="InterPro"/>
</dbReference>
<feature type="compositionally biased region" description="Basic and acidic residues" evidence="2">
    <location>
        <begin position="105"/>
        <end position="118"/>
    </location>
</feature>
<name>A0A7R8UVE6_HERIL</name>
<dbReference type="InParanoid" id="A0A7R8UVE6"/>
<dbReference type="PROSITE" id="PS50222">
    <property type="entry name" value="EF_HAND_2"/>
    <property type="match status" value="2"/>
</dbReference>
<evidence type="ECO:0000259" key="3">
    <source>
        <dbReference type="PROSITE" id="PS50222"/>
    </source>
</evidence>
<gene>
    <name evidence="4" type="ORF">HERILL_LOCUS9955</name>
</gene>
<protein>
    <recommendedName>
        <fullName evidence="3">EF-hand domain-containing protein</fullName>
    </recommendedName>
</protein>
<keyword evidence="1" id="KW-0106">Calcium</keyword>
<dbReference type="InterPro" id="IPR018247">
    <property type="entry name" value="EF_Hand_1_Ca_BS"/>
</dbReference>
<dbReference type="Proteomes" id="UP000594454">
    <property type="component" value="Chromosome 4"/>
</dbReference>
<feature type="domain" description="EF-hand" evidence="3">
    <location>
        <begin position="134"/>
        <end position="157"/>
    </location>
</feature>
<feature type="compositionally biased region" description="Acidic residues" evidence="2">
    <location>
        <begin position="85"/>
        <end position="94"/>
    </location>
</feature>
<evidence type="ECO:0000313" key="4">
    <source>
        <dbReference type="EMBL" id="CAD7087235.1"/>
    </source>
</evidence>
<dbReference type="Gene3D" id="1.10.238.10">
    <property type="entry name" value="EF-hand"/>
    <property type="match status" value="1"/>
</dbReference>
<evidence type="ECO:0000313" key="5">
    <source>
        <dbReference type="Proteomes" id="UP000594454"/>
    </source>
</evidence>
<proteinExistence type="predicted"/>
<sequence length="297" mass="34567">MAVSFVRCGLRAAMRSALEISAPCSSIAASDCYFAAESKPYINSRLPLNLSTISAAPLYRPFPTAMVISSRHYSKSSRNERQQDSDSDSDSDDEDNRRRRHQNRHNREQEHHLHQERGDSEFWRRKMRTLHGILDVNNDGVISFDDYLLLAKKFSDLGHLTPKEYEEFIQVMKQTWEEQWGEISPYNLVTAEQFLVDMHHALNDKDLIKKVHLFLPYIFKAVDIHHCDHIELDQFKLFFRCLGRTEEDAAVAFAIIDQNGDGKLTLKEFVKLGKDFFLTEDERRVSKMFWGPLVTDH</sequence>
<dbReference type="Pfam" id="PF13202">
    <property type="entry name" value="EF-hand_5"/>
    <property type="match status" value="1"/>
</dbReference>
<accession>A0A7R8UVE6</accession>
<dbReference type="EMBL" id="LR899012">
    <property type="protein sequence ID" value="CAD7087235.1"/>
    <property type="molecule type" value="Genomic_DNA"/>
</dbReference>
<dbReference type="SMART" id="SM00054">
    <property type="entry name" value="EFh"/>
    <property type="match status" value="2"/>
</dbReference>
<dbReference type="InterPro" id="IPR011992">
    <property type="entry name" value="EF-hand-dom_pair"/>
</dbReference>
<evidence type="ECO:0000256" key="1">
    <source>
        <dbReference type="ARBA" id="ARBA00022837"/>
    </source>
</evidence>